<organism evidence="5 6">
    <name type="scientific">Merluccius polli</name>
    <name type="common">Benguela hake</name>
    <name type="synonym">Merluccius cadenati</name>
    <dbReference type="NCBI Taxonomy" id="89951"/>
    <lineage>
        <taxon>Eukaryota</taxon>
        <taxon>Metazoa</taxon>
        <taxon>Chordata</taxon>
        <taxon>Craniata</taxon>
        <taxon>Vertebrata</taxon>
        <taxon>Euteleostomi</taxon>
        <taxon>Actinopterygii</taxon>
        <taxon>Neopterygii</taxon>
        <taxon>Teleostei</taxon>
        <taxon>Neoteleostei</taxon>
        <taxon>Acanthomorphata</taxon>
        <taxon>Zeiogadaria</taxon>
        <taxon>Gadariae</taxon>
        <taxon>Gadiformes</taxon>
        <taxon>Gadoidei</taxon>
        <taxon>Merlucciidae</taxon>
        <taxon>Merluccius</taxon>
    </lineage>
</organism>
<dbReference type="GO" id="GO:0005737">
    <property type="term" value="C:cytoplasm"/>
    <property type="evidence" value="ECO:0007669"/>
    <property type="project" value="UniProtKB-SubCell"/>
</dbReference>
<comment type="function">
    <text evidence="2">mRNA-binding protein involved in proper cytoplasmic distribution of mitochondria. Specifically binds mRNAs of nuclear-encoded mitochondrial proteins in the cytoplasm and regulates transport or translation of these transcripts close to mitochondria, playing a role in mitochondrial biogenesis.</text>
</comment>
<dbReference type="InterPro" id="IPR028275">
    <property type="entry name" value="CLU_N"/>
</dbReference>
<evidence type="ECO:0000256" key="1">
    <source>
        <dbReference type="ARBA" id="ARBA00022490"/>
    </source>
</evidence>
<dbReference type="Gene3D" id="3.30.2280.10">
    <property type="entry name" value="Hypothetical protein (hspc210)"/>
    <property type="match status" value="1"/>
</dbReference>
<dbReference type="Gene3D" id="1.25.40.10">
    <property type="entry name" value="Tetratricopeptide repeat domain"/>
    <property type="match status" value="1"/>
</dbReference>
<comment type="similarity">
    <text evidence="2">Belongs to the CLU family.</text>
</comment>
<evidence type="ECO:0000256" key="3">
    <source>
        <dbReference type="SAM" id="MobiDB-lite"/>
    </source>
</evidence>
<dbReference type="InterPro" id="IPR023231">
    <property type="entry name" value="GSKIP_dom_sf"/>
</dbReference>
<name>A0AA47N5C8_MERPO</name>
<accession>A0AA47N5C8</accession>
<proteinExistence type="inferred from homology"/>
<dbReference type="PANTHER" id="PTHR12601">
    <property type="entry name" value="EUKARYOTIC TRANSLATION INITIATION FACTOR 3 SUBUNIT EIF-3"/>
    <property type="match status" value="1"/>
</dbReference>
<dbReference type="Pfam" id="PF13236">
    <property type="entry name" value="CLU"/>
    <property type="match status" value="1"/>
</dbReference>
<dbReference type="GO" id="GO:0007005">
    <property type="term" value="P:mitochondrion organization"/>
    <property type="evidence" value="ECO:0007669"/>
    <property type="project" value="UniProtKB-UniRule"/>
</dbReference>
<dbReference type="InterPro" id="IPR025697">
    <property type="entry name" value="CLU_dom"/>
</dbReference>
<dbReference type="SUPFAM" id="SSF48452">
    <property type="entry name" value="TPR-like"/>
    <property type="match status" value="2"/>
</dbReference>
<sequence length="1750" mass="194521">MSRRCQKHAGNVSHTLKVETPTQQACCVAPRGPMGNGLQCCYTITNYLWRKDASAMGGAEQSPLLSTDGSDSDWLTLPEDQEDELLTVTSPSNRVALEREHFLFPDIILSSSGVPVEPMVCLLVSEEDEGGGVYERGDEGEQQRLWAEVETQTEVQERQEVMEVQTQTQQQAEVQTQTDMLTWRDLNVTIGKNTVPEEIFGHVCEENQIQKTCVRLEPQTGLGTWSGVCPERQRDGGVLARTCTQSEVTNKSESKDPLEYQYTEEEPVVGKLNDVKASVTRTEHNTVGTVDGGRYNQTLQGNIVDEGVMGNENIANNGNIMLDANTVDGQFPPSESINLKTREKVSGLLTDHNVSHMERHPIPEEEDSGEVLAEGDCGDPAGGNINRECQQQHFVQTNVNVEYTEQGPPEPNVAGAEGDINQVQELVQVCSPNAKVEGQSVDQTGSDVGLPPGPLVEREGVTLFLVDRLFLTAPHVKDLLVSIRLTCDLSRVTSTAPTEVLRGYEDGSVSDSSEQSRADQLKQDEANIQEVVNLHEAGFAVRIQAPGMETFELQVSGQMLVAELHQVLMDHEMTCQRTCFSLQLGTAALDALTELHLVPGIQEGAIIKVVEDPYTVRDARLHLRHVRDLLRSLDVTDAHNGVSGCSLSCLSLYTRGTPDSVNGSKSRAERETIDCNFPEYIMPGCKERPLIPLQPSREDWKPLQCLRVLAVNSWNPPPGNRKMHGDLMYLNVVTVEGRDLNITSSTRGFYLNQSTAFTFNPKPALPKILSHSLVELLSQVSPVFRKNFSTLQKKRVLQHPYERIATPYQVYTWAAPRADHTLDCVRAEETPASRVGQDEHTVGQSRDWNEELQGCRELPRGSLQERLHRERNIFKTNSDFVYAATQGAIAVVDGNVMAINPGEEPRKQMFIWNNLFFSFGLDIADHYRPLGGDAAAHAAAICDLRGMQAYASIDIEGLHTLGTALVDYHGHRVIAQAIVPGLLEKNQDQGLLYGSNDHGQTVVSDARFVDLLGKTCRTLRIQRHKVLDHNGTAVELCSCVETKGILGNDGRPYILDLLRTFPPDLNFLLSERGEGVPEECKKFGFPRQHRHSLASLRPELIEAFVQHRYVLFLNTVSSGLEKVSADPPSVETLSDSTGVRLSTDVQSEELIKTLAKQNGGTAMEDTEPQQRQVILDACRAVGSVSDTSFDIRFNPDVCSSGVRIPSESVYEVPKQKQLLWDAAAFLLSNQIPAVVRDFLDHTAVPLDGGSLRLALHQRGVNMRYLGPLLQVLETAPERERLSHIQRICISEVVIRSAKHIFRIYLQDVEAAALSAAVSHFLNCLLSSASSFPDSTADELLSRRRSRRRRSQGSRATALAETAWARMTPGDLWRKIKTEAEDYYQFTLHCESIDEIVEQFGLQKISLLREIAMTTGIQVQLKDYVFESRHKPVFSEEDVVNMSPVVKHLRPTATDATRLIQQAQTAVQQGLLQDGYELIRQALTLFSSVCGIQHEDVSTCLRLLARISYIMGEYADALGHQEKAVMCSERVQGIDHPQTIQDYIYLALYCFAGGRPAAVLRLLYRARYLTLLVTGEDHPQVVQLDSMLGLVLHGLMNYDLSLKFLQNALKITLKYNGATSLKYAHSHHLLATVYESKGEFRLALQHEKEAYSVYKSQAGEDHDSTRESSEYLQALTKQAVILQRALNHIYSNTASACTPPPKFSTPSLPMILQQLNITCGILLIPLSEKQVADLKTELKGVQMDHVHKLDQ</sequence>
<keyword evidence="2" id="KW-0694">RNA-binding</keyword>
<dbReference type="GO" id="GO:0003729">
    <property type="term" value="F:mRNA binding"/>
    <property type="evidence" value="ECO:0007669"/>
    <property type="project" value="TreeGrafter"/>
</dbReference>
<dbReference type="SUPFAM" id="SSF103107">
    <property type="entry name" value="Hypothetical protein c14orf129, hspc210"/>
    <property type="match status" value="1"/>
</dbReference>
<dbReference type="InterPro" id="IPR033646">
    <property type="entry name" value="CLU-central"/>
</dbReference>
<protein>
    <recommendedName>
        <fullName evidence="2">Clustered mitochondria protein homolog</fullName>
    </recommendedName>
</protein>
<comment type="subcellular location">
    <subcellularLocation>
        <location evidence="2">Cytoplasm</location>
    </subcellularLocation>
    <subcellularLocation>
        <location evidence="2">Cytoplasmic granule</location>
    </subcellularLocation>
</comment>
<dbReference type="EMBL" id="JAOPHQ010000954">
    <property type="protein sequence ID" value="KAK0152549.1"/>
    <property type="molecule type" value="Genomic_DNA"/>
</dbReference>
<dbReference type="Proteomes" id="UP001174136">
    <property type="component" value="Unassembled WGS sequence"/>
</dbReference>
<keyword evidence="6" id="KW-1185">Reference proteome</keyword>
<dbReference type="Pfam" id="PF15044">
    <property type="entry name" value="CLU_N"/>
    <property type="match status" value="1"/>
</dbReference>
<keyword evidence="1 2" id="KW-0963">Cytoplasm</keyword>
<dbReference type="Pfam" id="PF12807">
    <property type="entry name" value="eIF3_p135"/>
    <property type="match status" value="1"/>
</dbReference>
<evidence type="ECO:0000259" key="4">
    <source>
        <dbReference type="PROSITE" id="PS51823"/>
    </source>
</evidence>
<gene>
    <name evidence="5" type="primary">CLUH</name>
    <name evidence="5" type="ORF">N1851_005924</name>
</gene>
<dbReference type="Pfam" id="PF13424">
    <property type="entry name" value="TPR_12"/>
    <property type="match status" value="2"/>
</dbReference>
<dbReference type="HAMAP" id="MF_03013">
    <property type="entry name" value="CLU"/>
    <property type="match status" value="1"/>
</dbReference>
<feature type="domain" description="Clu" evidence="4">
    <location>
        <begin position="826"/>
        <end position="1068"/>
    </location>
</feature>
<reference evidence="5" key="1">
    <citation type="journal article" date="2023" name="Front. Mar. Sci.">
        <title>A new Merluccius polli reference genome to investigate the effects of global change in West African waters.</title>
        <authorList>
            <person name="Mateo J.L."/>
            <person name="Blanco-Fernandez C."/>
            <person name="Garcia-Vazquez E."/>
            <person name="Machado-Schiaffino G."/>
        </authorList>
    </citation>
    <scope>NUCLEOTIDE SEQUENCE</scope>
    <source>
        <strain evidence="5">C29</strain>
        <tissue evidence="5">Fin</tissue>
    </source>
</reference>
<dbReference type="InterPro" id="IPR027523">
    <property type="entry name" value="CLU_prot"/>
</dbReference>
<evidence type="ECO:0000313" key="5">
    <source>
        <dbReference type="EMBL" id="KAK0152549.1"/>
    </source>
</evidence>
<dbReference type="PANTHER" id="PTHR12601:SF10">
    <property type="entry name" value="CLUSTERED MITOCHONDRIA PROTEIN HOMOLOG"/>
    <property type="match status" value="1"/>
</dbReference>
<evidence type="ECO:0000313" key="6">
    <source>
        <dbReference type="Proteomes" id="UP001174136"/>
    </source>
</evidence>
<comment type="caution">
    <text evidence="5">The sequence shown here is derived from an EMBL/GenBank/DDBJ whole genome shotgun (WGS) entry which is preliminary data.</text>
</comment>
<dbReference type="FunFam" id="3.30.2280.10:FF:000002">
    <property type="entry name" value="Clustered mitochondria protein homolog"/>
    <property type="match status" value="1"/>
</dbReference>
<dbReference type="PROSITE" id="PS51823">
    <property type="entry name" value="CLU"/>
    <property type="match status" value="1"/>
</dbReference>
<dbReference type="InterPro" id="IPR011990">
    <property type="entry name" value="TPR-like_helical_dom_sf"/>
</dbReference>
<dbReference type="GO" id="GO:0048312">
    <property type="term" value="P:intracellular distribution of mitochondria"/>
    <property type="evidence" value="ECO:0007669"/>
    <property type="project" value="TreeGrafter"/>
</dbReference>
<evidence type="ECO:0000256" key="2">
    <source>
        <dbReference type="HAMAP-Rule" id="MF_03013"/>
    </source>
</evidence>
<dbReference type="FunFam" id="1.25.40.10:FF:000099">
    <property type="entry name" value="Clustered mitochondria protein homolog"/>
    <property type="match status" value="1"/>
</dbReference>
<feature type="region of interest" description="Disordered" evidence="3">
    <location>
        <begin position="363"/>
        <end position="386"/>
    </location>
</feature>
<dbReference type="CDD" id="cd15466">
    <property type="entry name" value="CLU-central"/>
    <property type="match status" value="1"/>
</dbReference>